<keyword evidence="2" id="KW-0946">Virion</keyword>
<dbReference type="Proteomes" id="UP000620366">
    <property type="component" value="Unassembled WGS sequence"/>
</dbReference>
<dbReference type="InterPro" id="IPR024207">
    <property type="entry name" value="CotJB_dom"/>
</dbReference>
<dbReference type="RefSeq" id="WP_249299173.1">
    <property type="nucleotide sequence ID" value="NZ_JACRSP010000001.1"/>
</dbReference>
<keyword evidence="3" id="KW-1185">Reference proteome</keyword>
<feature type="domain" description="Protein CotJB" evidence="1">
    <location>
        <begin position="6"/>
        <end position="80"/>
    </location>
</feature>
<dbReference type="InterPro" id="IPR016571">
    <property type="entry name" value="Spore_coat_assembly_CotJB"/>
</dbReference>
<name>A0A926HTM1_9FIRM</name>
<dbReference type="EMBL" id="JACRSP010000001">
    <property type="protein sequence ID" value="MBC8535443.1"/>
    <property type="molecule type" value="Genomic_DNA"/>
</dbReference>
<sequence>MTDKNTLLRQIDEVSFVLDEVRLFLDTHPNDPGALTKYQACRTVRTQAIATYENLYGPLRANGVQPNSCWSWIDGPWPWEV</sequence>
<evidence type="ECO:0000313" key="3">
    <source>
        <dbReference type="Proteomes" id="UP000620366"/>
    </source>
</evidence>
<dbReference type="PIRSF" id="PIRSF010606">
    <property type="entry name" value="Spore_coat_CotJB"/>
    <property type="match status" value="1"/>
</dbReference>
<proteinExistence type="predicted"/>
<reference evidence="2" key="1">
    <citation type="submission" date="2020-08" db="EMBL/GenBank/DDBJ databases">
        <title>Genome public.</title>
        <authorList>
            <person name="Liu C."/>
            <person name="Sun Q."/>
        </authorList>
    </citation>
    <scope>NUCLEOTIDE SEQUENCE</scope>
    <source>
        <strain evidence="2">BX7</strain>
    </source>
</reference>
<organism evidence="2 3">
    <name type="scientific">Feifania hominis</name>
    <dbReference type="NCBI Taxonomy" id="2763660"/>
    <lineage>
        <taxon>Bacteria</taxon>
        <taxon>Bacillati</taxon>
        <taxon>Bacillota</taxon>
        <taxon>Clostridia</taxon>
        <taxon>Eubacteriales</taxon>
        <taxon>Feifaniaceae</taxon>
        <taxon>Feifania</taxon>
    </lineage>
</organism>
<dbReference type="Pfam" id="PF12652">
    <property type="entry name" value="CotJB"/>
    <property type="match status" value="1"/>
</dbReference>
<accession>A0A926HTM1</accession>
<protein>
    <submittedName>
        <fullName evidence="2">Spore coat protein CotJB</fullName>
    </submittedName>
</protein>
<evidence type="ECO:0000259" key="1">
    <source>
        <dbReference type="Pfam" id="PF12652"/>
    </source>
</evidence>
<gene>
    <name evidence="2" type="ORF">H8695_01865</name>
</gene>
<dbReference type="AlphaFoldDB" id="A0A926HTM1"/>
<comment type="caution">
    <text evidence="2">The sequence shown here is derived from an EMBL/GenBank/DDBJ whole genome shotgun (WGS) entry which is preliminary data.</text>
</comment>
<evidence type="ECO:0000313" key="2">
    <source>
        <dbReference type="EMBL" id="MBC8535443.1"/>
    </source>
</evidence>
<keyword evidence="2" id="KW-0167">Capsid protein</keyword>